<evidence type="ECO:0000313" key="3">
    <source>
        <dbReference type="Proteomes" id="UP001066276"/>
    </source>
</evidence>
<sequence>MVNENKFKKSINAVRRNEAEDSSTSEEELKVLAVEEGATVVCTQLGSKTKEHNPPKCVVEINGKRTHMWADSCSPFTLIDEQVWGDLKDNKLKPTDVSPEGYSGGVQVQARSGDYRRSLVT</sequence>
<evidence type="ECO:0000256" key="1">
    <source>
        <dbReference type="SAM" id="MobiDB-lite"/>
    </source>
</evidence>
<dbReference type="EMBL" id="JANPWB010000008">
    <property type="protein sequence ID" value="KAJ1165981.1"/>
    <property type="molecule type" value="Genomic_DNA"/>
</dbReference>
<dbReference type="AlphaFoldDB" id="A0AAV7SPN0"/>
<keyword evidence="3" id="KW-1185">Reference proteome</keyword>
<feature type="region of interest" description="Disordered" evidence="1">
    <location>
        <begin position="89"/>
        <end position="121"/>
    </location>
</feature>
<proteinExistence type="predicted"/>
<feature type="region of interest" description="Disordered" evidence="1">
    <location>
        <begin position="1"/>
        <end position="28"/>
    </location>
</feature>
<dbReference type="Proteomes" id="UP001066276">
    <property type="component" value="Chromosome 4_2"/>
</dbReference>
<protein>
    <submittedName>
        <fullName evidence="2">Uncharacterized protein</fullName>
    </submittedName>
</protein>
<reference evidence="2" key="1">
    <citation type="journal article" date="2022" name="bioRxiv">
        <title>Sequencing and chromosome-scale assembly of the giantPleurodeles waltlgenome.</title>
        <authorList>
            <person name="Brown T."/>
            <person name="Elewa A."/>
            <person name="Iarovenko S."/>
            <person name="Subramanian E."/>
            <person name="Araus A.J."/>
            <person name="Petzold A."/>
            <person name="Susuki M."/>
            <person name="Suzuki K.-i.T."/>
            <person name="Hayashi T."/>
            <person name="Toyoda A."/>
            <person name="Oliveira C."/>
            <person name="Osipova E."/>
            <person name="Leigh N.D."/>
            <person name="Simon A."/>
            <person name="Yun M.H."/>
        </authorList>
    </citation>
    <scope>NUCLEOTIDE SEQUENCE</scope>
    <source>
        <strain evidence="2">20211129_DDA</strain>
        <tissue evidence="2">Liver</tissue>
    </source>
</reference>
<evidence type="ECO:0000313" key="2">
    <source>
        <dbReference type="EMBL" id="KAJ1165981.1"/>
    </source>
</evidence>
<organism evidence="2 3">
    <name type="scientific">Pleurodeles waltl</name>
    <name type="common">Iberian ribbed newt</name>
    <dbReference type="NCBI Taxonomy" id="8319"/>
    <lineage>
        <taxon>Eukaryota</taxon>
        <taxon>Metazoa</taxon>
        <taxon>Chordata</taxon>
        <taxon>Craniata</taxon>
        <taxon>Vertebrata</taxon>
        <taxon>Euteleostomi</taxon>
        <taxon>Amphibia</taxon>
        <taxon>Batrachia</taxon>
        <taxon>Caudata</taxon>
        <taxon>Salamandroidea</taxon>
        <taxon>Salamandridae</taxon>
        <taxon>Pleurodelinae</taxon>
        <taxon>Pleurodeles</taxon>
    </lineage>
</organism>
<gene>
    <name evidence="2" type="ORF">NDU88_006397</name>
</gene>
<name>A0AAV7SPN0_PLEWA</name>
<comment type="caution">
    <text evidence="2">The sequence shown here is derived from an EMBL/GenBank/DDBJ whole genome shotgun (WGS) entry which is preliminary data.</text>
</comment>
<accession>A0AAV7SPN0</accession>